<evidence type="ECO:0000313" key="1">
    <source>
        <dbReference type="EMBL" id="ALI99029.1"/>
    </source>
</evidence>
<keyword evidence="2" id="KW-1185">Reference proteome</keyword>
<name>A0A0P0C249_9BACT</name>
<dbReference type="InterPro" id="IPR053810">
    <property type="entry name" value="DUF6952"/>
</dbReference>
<protein>
    <submittedName>
        <fullName evidence="1">Uncharacterized protein</fullName>
    </submittedName>
</protein>
<dbReference type="PATRIC" id="fig|512763.3.peg.1902"/>
<accession>A0A0P0C249</accession>
<organism evidence="1 2">
    <name type="scientific">Rufibacter tibetensis</name>
    <dbReference type="NCBI Taxonomy" id="512763"/>
    <lineage>
        <taxon>Bacteria</taxon>
        <taxon>Pseudomonadati</taxon>
        <taxon>Bacteroidota</taxon>
        <taxon>Cytophagia</taxon>
        <taxon>Cytophagales</taxon>
        <taxon>Hymenobacteraceae</taxon>
        <taxon>Rufibacter</taxon>
    </lineage>
</organism>
<dbReference type="OrthoDB" id="963129at2"/>
<sequence>MKIPAIKKLVETQSIEALREAEEQLINEETPSFEIEGADEGEQLTHVFGAIWILNHMGDHNVDFKTALREFTQKVRISIN</sequence>
<dbReference type="KEGG" id="rti:DC20_08630"/>
<reference evidence="1 2" key="1">
    <citation type="submission" date="2015-08" db="EMBL/GenBank/DDBJ databases">
        <title>Complete genome sequence of Rufibacter tibetensis strain 1351t, a radiation-resistant bacterium from tibet plateau.</title>
        <authorList>
            <person name="Dai J."/>
        </authorList>
    </citation>
    <scope>NUCLEOTIDE SEQUENCE [LARGE SCALE GENOMIC DNA]</scope>
    <source>
        <strain evidence="1 2">1351</strain>
    </source>
</reference>
<dbReference type="STRING" id="512763.DC20_08630"/>
<proteinExistence type="predicted"/>
<gene>
    <name evidence="1" type="ORF">DC20_08630</name>
</gene>
<dbReference type="AlphaFoldDB" id="A0A0P0C249"/>
<dbReference type="Proteomes" id="UP000061382">
    <property type="component" value="Chromosome"/>
</dbReference>
<dbReference type="Pfam" id="PF22264">
    <property type="entry name" value="DUF6952"/>
    <property type="match status" value="1"/>
</dbReference>
<dbReference type="EMBL" id="CP012643">
    <property type="protein sequence ID" value="ALI99029.1"/>
    <property type="molecule type" value="Genomic_DNA"/>
</dbReference>
<dbReference type="RefSeq" id="WP_062543464.1">
    <property type="nucleotide sequence ID" value="NZ_CP012643.1"/>
</dbReference>
<evidence type="ECO:0000313" key="2">
    <source>
        <dbReference type="Proteomes" id="UP000061382"/>
    </source>
</evidence>